<organism evidence="5">
    <name type="scientific">Glycine soja</name>
    <name type="common">Wild soybean</name>
    <dbReference type="NCBI Taxonomy" id="3848"/>
    <lineage>
        <taxon>Eukaryota</taxon>
        <taxon>Viridiplantae</taxon>
        <taxon>Streptophyta</taxon>
        <taxon>Embryophyta</taxon>
        <taxon>Tracheophyta</taxon>
        <taxon>Spermatophyta</taxon>
        <taxon>Magnoliopsida</taxon>
        <taxon>eudicotyledons</taxon>
        <taxon>Gunneridae</taxon>
        <taxon>Pentapetalae</taxon>
        <taxon>rosids</taxon>
        <taxon>fabids</taxon>
        <taxon>Fabales</taxon>
        <taxon>Fabaceae</taxon>
        <taxon>Papilionoideae</taxon>
        <taxon>50 kb inversion clade</taxon>
        <taxon>NPAAA clade</taxon>
        <taxon>indigoferoid/millettioid clade</taxon>
        <taxon>Phaseoleae</taxon>
        <taxon>Glycine</taxon>
        <taxon>Glycine subgen. Soja</taxon>
    </lineage>
</organism>
<accession>A0A0B2Q3Q8</accession>
<dbReference type="GO" id="GO:0005634">
    <property type="term" value="C:nucleus"/>
    <property type="evidence" value="ECO:0007669"/>
    <property type="project" value="TreeGrafter"/>
</dbReference>
<gene>
    <name evidence="5" type="ORF">glysoja_024734</name>
</gene>
<dbReference type="GO" id="GO:0010427">
    <property type="term" value="F:abscisic acid binding"/>
    <property type="evidence" value="ECO:0007669"/>
    <property type="project" value="InterPro"/>
</dbReference>
<dbReference type="InterPro" id="IPR024949">
    <property type="entry name" value="Bet_v_I_allergen"/>
</dbReference>
<dbReference type="Proteomes" id="UP000053555">
    <property type="component" value="Unassembled WGS sequence"/>
</dbReference>
<dbReference type="CDD" id="cd07816">
    <property type="entry name" value="Bet_v1-like"/>
    <property type="match status" value="2"/>
</dbReference>
<comment type="similarity">
    <text evidence="1">Belongs to the BetVI family.</text>
</comment>
<feature type="domain" description="Bet v I/Major latex protein" evidence="4">
    <location>
        <begin position="232"/>
        <end position="333"/>
    </location>
</feature>
<feature type="domain" description="Bet v I/Major latex protein" evidence="4">
    <location>
        <begin position="167"/>
        <end position="227"/>
    </location>
</feature>
<dbReference type="InterPro" id="IPR050279">
    <property type="entry name" value="Plant_def-hormone_signal"/>
</dbReference>
<dbReference type="GO" id="GO:0006952">
    <property type="term" value="P:defense response"/>
    <property type="evidence" value="ECO:0007669"/>
    <property type="project" value="UniProtKB-KW"/>
</dbReference>
<dbReference type="Gene3D" id="3.30.530.20">
    <property type="match status" value="2"/>
</dbReference>
<evidence type="ECO:0000256" key="1">
    <source>
        <dbReference type="ARBA" id="ARBA00009744"/>
    </source>
</evidence>
<dbReference type="PANTHER" id="PTHR31213">
    <property type="entry name" value="OS08G0374000 PROTEIN-RELATED"/>
    <property type="match status" value="1"/>
</dbReference>
<dbReference type="AlphaFoldDB" id="A0A0B2Q3Q8"/>
<evidence type="ECO:0000256" key="2">
    <source>
        <dbReference type="ARBA" id="ARBA00022821"/>
    </source>
</evidence>
<dbReference type="Pfam" id="PF00407">
    <property type="entry name" value="Bet_v_1"/>
    <property type="match status" value="3"/>
</dbReference>
<name>A0A0B2Q3Q8_GLYSO</name>
<evidence type="ECO:0000256" key="3">
    <source>
        <dbReference type="ARBA" id="ARBA00023265"/>
    </source>
</evidence>
<keyword evidence="3" id="KW-0568">Pathogenesis-related protein</keyword>
<evidence type="ECO:0000313" key="5">
    <source>
        <dbReference type="EMBL" id="KHN14639.1"/>
    </source>
</evidence>
<dbReference type="SUPFAM" id="SSF55961">
    <property type="entry name" value="Bet v1-like"/>
    <property type="match status" value="2"/>
</dbReference>
<reference evidence="5" key="1">
    <citation type="submission" date="2014-07" db="EMBL/GenBank/DDBJ databases">
        <title>Identification of a novel salt tolerance gene in wild soybean by whole-genome sequencing.</title>
        <authorList>
            <person name="Lam H.-M."/>
            <person name="Qi X."/>
            <person name="Li M.-W."/>
            <person name="Liu X."/>
            <person name="Xie M."/>
            <person name="Ni M."/>
            <person name="Xu X."/>
        </authorList>
    </citation>
    <scope>NUCLEOTIDE SEQUENCE [LARGE SCALE GENOMIC DNA]</scope>
    <source>
        <tissue evidence="5">Root</tissue>
    </source>
</reference>
<dbReference type="FunFam" id="3.30.530.20:FF:000007">
    <property type="entry name" value="Major pollen allergen Bet v 1-A"/>
    <property type="match status" value="2"/>
</dbReference>
<dbReference type="GO" id="GO:0005737">
    <property type="term" value="C:cytoplasm"/>
    <property type="evidence" value="ECO:0007669"/>
    <property type="project" value="TreeGrafter"/>
</dbReference>
<evidence type="ECO:0000259" key="4">
    <source>
        <dbReference type="Pfam" id="PF00407"/>
    </source>
</evidence>
<dbReference type="EMBL" id="KN661573">
    <property type="protein sequence ID" value="KHN14639.1"/>
    <property type="molecule type" value="Genomic_DNA"/>
</dbReference>
<dbReference type="InterPro" id="IPR000916">
    <property type="entry name" value="Bet_v_I/MLP"/>
</dbReference>
<dbReference type="GO" id="GO:0038023">
    <property type="term" value="F:signaling receptor activity"/>
    <property type="evidence" value="ECO:0007669"/>
    <property type="project" value="InterPro"/>
</dbReference>
<keyword evidence="2" id="KW-0611">Plant defense</keyword>
<dbReference type="InterPro" id="IPR023393">
    <property type="entry name" value="START-like_dom_sf"/>
</dbReference>
<dbReference type="GO" id="GO:0009738">
    <property type="term" value="P:abscisic acid-activated signaling pathway"/>
    <property type="evidence" value="ECO:0007669"/>
    <property type="project" value="InterPro"/>
</dbReference>
<dbReference type="PANTHER" id="PTHR31213:SF17">
    <property type="entry name" value="MAJOR ALLERGEN PRU AR 1-LIKE"/>
    <property type="match status" value="1"/>
</dbReference>
<dbReference type="GO" id="GO:0004864">
    <property type="term" value="F:protein phosphatase inhibitor activity"/>
    <property type="evidence" value="ECO:0007669"/>
    <property type="project" value="InterPro"/>
</dbReference>
<feature type="domain" description="Bet v I/Major latex protein" evidence="4">
    <location>
        <begin position="1"/>
        <end position="154"/>
    </location>
</feature>
<protein>
    <submittedName>
        <fullName evidence="5">Major allergen Pru ar 1</fullName>
    </submittedName>
</protein>
<sequence length="339" mass="37193">MVVLTFTDEFTSNVKPRRLFKALILDAPNLIPKLMPEAIKNVQLVEGNGGPGSIQEITIAERDNIKHLKHRIDAIDLEKLTYNYAVIEGDAALEEVDSISHEIKFEATEEGGCKTKNVSKYHPKEGVDVKGEDFKAAREEGLALLKVVDAYLVANPEAYAEGNINSDEFTSTVQPGRLFKALVLDAPNLIPKLMPEAIKNIQLVEGNGGPGSIQEITIVEGQFQTEMTNKDIIVGNAFNAGNKIKHLKHRIDAIDQEKLTYSYAVIEGDAALEKVDSIAHEIKFEATKEGGCKIKNVSKYHPKAGVDVKVEDFKAAREEGLALLKVVDAYLVANPEAYA</sequence>
<proteinExistence type="inferred from homology"/>
<dbReference type="PRINTS" id="PR00634">
    <property type="entry name" value="BETALLERGEN"/>
</dbReference>